<dbReference type="GO" id="GO:0030246">
    <property type="term" value="F:carbohydrate binding"/>
    <property type="evidence" value="ECO:0007669"/>
    <property type="project" value="InterPro"/>
</dbReference>
<dbReference type="Pfam" id="PF07748">
    <property type="entry name" value="Glyco_hydro_38C"/>
    <property type="match status" value="1"/>
</dbReference>
<reference evidence="6" key="1">
    <citation type="submission" date="2020-07" db="EMBL/GenBank/DDBJ databases">
        <title>Vallitalea pronyensis genome.</title>
        <authorList>
            <person name="Postec A."/>
        </authorList>
    </citation>
    <scope>NUCLEOTIDE SEQUENCE</scope>
    <source>
        <strain evidence="6">FatNI3</strain>
    </source>
</reference>
<dbReference type="RefSeq" id="WP_212694354.1">
    <property type="nucleotide sequence ID" value="NZ_CP058649.1"/>
</dbReference>
<dbReference type="Gene3D" id="1.20.1270.50">
    <property type="entry name" value="Glycoside hydrolase family 38, central domain"/>
    <property type="match status" value="1"/>
</dbReference>
<dbReference type="PANTHER" id="PTHR46017:SF1">
    <property type="entry name" value="ALPHA-MANNOSIDASE 2C1"/>
    <property type="match status" value="1"/>
</dbReference>
<dbReference type="InterPro" id="IPR011330">
    <property type="entry name" value="Glyco_hydro/deAcase_b/a-brl"/>
</dbReference>
<dbReference type="FunFam" id="3.20.110.10:FF:000002">
    <property type="entry name" value="alpha-mannosidase 2C1 isoform X1"/>
    <property type="match status" value="1"/>
</dbReference>
<dbReference type="AlphaFoldDB" id="A0A8J8SHR0"/>
<dbReference type="InterPro" id="IPR027291">
    <property type="entry name" value="Glyco_hydro_38_N_sf"/>
</dbReference>
<gene>
    <name evidence="6" type="ORF">HZI73_15830</name>
</gene>
<dbReference type="InterPro" id="IPR037094">
    <property type="entry name" value="Glyco_hydro_38_cen_sf"/>
</dbReference>
<organism evidence="6 7">
    <name type="scientific">Vallitalea pronyensis</name>
    <dbReference type="NCBI Taxonomy" id="1348613"/>
    <lineage>
        <taxon>Bacteria</taxon>
        <taxon>Bacillati</taxon>
        <taxon>Bacillota</taxon>
        <taxon>Clostridia</taxon>
        <taxon>Lachnospirales</taxon>
        <taxon>Vallitaleaceae</taxon>
        <taxon>Vallitalea</taxon>
    </lineage>
</organism>
<dbReference type="InterPro" id="IPR028995">
    <property type="entry name" value="Glyco_hydro_57/38_cen_sf"/>
</dbReference>
<comment type="similarity">
    <text evidence="1">Belongs to the glycosyl hydrolase 38 family.</text>
</comment>
<dbReference type="PANTHER" id="PTHR46017">
    <property type="entry name" value="ALPHA-MANNOSIDASE 2C1"/>
    <property type="match status" value="1"/>
</dbReference>
<dbReference type="Pfam" id="PF17677">
    <property type="entry name" value="Glyco_hydro38C2"/>
    <property type="match status" value="1"/>
</dbReference>
<dbReference type="GO" id="GO:0046872">
    <property type="term" value="F:metal ion binding"/>
    <property type="evidence" value="ECO:0007669"/>
    <property type="project" value="UniProtKB-KW"/>
</dbReference>
<dbReference type="InterPro" id="IPR000602">
    <property type="entry name" value="Glyco_hydro_38_N"/>
</dbReference>
<dbReference type="Gene3D" id="3.20.110.10">
    <property type="entry name" value="Glycoside hydrolase 38, N terminal domain"/>
    <property type="match status" value="1"/>
</dbReference>
<dbReference type="GO" id="GO:0009313">
    <property type="term" value="P:oligosaccharide catabolic process"/>
    <property type="evidence" value="ECO:0007669"/>
    <property type="project" value="TreeGrafter"/>
</dbReference>
<accession>A0A8J8SHR0</accession>
<dbReference type="GO" id="GO:0006013">
    <property type="term" value="P:mannose metabolic process"/>
    <property type="evidence" value="ECO:0007669"/>
    <property type="project" value="InterPro"/>
</dbReference>
<dbReference type="SUPFAM" id="SSF74650">
    <property type="entry name" value="Galactose mutarotase-like"/>
    <property type="match status" value="1"/>
</dbReference>
<evidence type="ECO:0000256" key="4">
    <source>
        <dbReference type="ARBA" id="ARBA00023295"/>
    </source>
</evidence>
<dbReference type="SUPFAM" id="SSF88713">
    <property type="entry name" value="Glycoside hydrolase/deacetylase"/>
    <property type="match status" value="1"/>
</dbReference>
<dbReference type="InterPro" id="IPR015341">
    <property type="entry name" value="Glyco_hydro_38_cen"/>
</dbReference>
<evidence type="ECO:0000259" key="5">
    <source>
        <dbReference type="SMART" id="SM00872"/>
    </source>
</evidence>
<dbReference type="CDD" id="cd10789">
    <property type="entry name" value="GH38N_AMII_ER_cytosolic"/>
    <property type="match status" value="1"/>
</dbReference>
<evidence type="ECO:0000256" key="1">
    <source>
        <dbReference type="ARBA" id="ARBA00009792"/>
    </source>
</evidence>
<evidence type="ECO:0000256" key="3">
    <source>
        <dbReference type="ARBA" id="ARBA00022801"/>
    </source>
</evidence>
<dbReference type="GO" id="GO:0004559">
    <property type="term" value="F:alpha-mannosidase activity"/>
    <property type="evidence" value="ECO:0007669"/>
    <property type="project" value="InterPro"/>
</dbReference>
<dbReference type="FunFam" id="1.20.1270.50:FF:000004">
    <property type="entry name" value="alpha-mannosidase 2C1 isoform X1"/>
    <property type="match status" value="1"/>
</dbReference>
<dbReference type="InterPro" id="IPR041147">
    <property type="entry name" value="GH38_C"/>
</dbReference>
<dbReference type="SUPFAM" id="SSF88688">
    <property type="entry name" value="Families 57/38 glycoside transferase middle domain"/>
    <property type="match status" value="1"/>
</dbReference>
<evidence type="ECO:0000313" key="7">
    <source>
        <dbReference type="Proteomes" id="UP000683246"/>
    </source>
</evidence>
<feature type="domain" description="Glycoside hydrolase family 38 central" evidence="5">
    <location>
        <begin position="514"/>
        <end position="592"/>
    </location>
</feature>
<keyword evidence="3" id="KW-0378">Hydrolase</keyword>
<keyword evidence="7" id="KW-1185">Reference proteome</keyword>
<dbReference type="EMBL" id="CP058649">
    <property type="protein sequence ID" value="QUI23668.1"/>
    <property type="molecule type" value="Genomic_DNA"/>
</dbReference>
<sequence length="1040" mass="120793">MFFEIERITKLTSELKKLKYVKKHPLATIQMKEGFYTEPTEAEQGDAPWMAYHQDDRWGGTDKYAWFRGEFTVTEEFANKKLVYRVTTGKEGEWDAKNVQFLAFVNGKIRQGLDVNHLEIELTRDAKLGETFVVDIQGYSGTEGGLSECRNTVCILDDAIEKLFYDIYVPLEVIKMLPKEDKNRIDTIKFLTQAINLIDLRQPYSSDFYKSILASIQYLEEKFYDEFCDKNSVVTKCVGHTHIDVAWLWDLDQTRLKVQRSFSTVLELMHQYDDYIFMSSQPQLYKFLKEDRPELYEQIKERIKEGRWEPEGAMWVEADCNLSSGESLVRQVLYGKQFFRNEFGVENRILWLPDVFGYSAALPQILKKSSVDYFMTTKISWNEYNKLPYDTFEWEGLDGTKILTHFITTANFDDLPERFFTTYNGYIDAKSVKGAWERYQQKDLSDEVLISYGHGDGGGGPTKEMLEISKRLEKGIKGCPVVKLTTATDFFETLDKNVSDNPKLPSWVGELYFEYHRGTLTSMARNKRYNRKSEFLYENVEWLSSVAKAVDGLDYPKEAIDYGWEIICLNQFHDIIPGSSIKKVYDDSKEQYEDIIEKGNAIKDQAIEAIVKHIQVEEESVIIFNPLSFERQDYITFAYEEAVTVYDGNMPLPTVYADGQVTFYGTVPAKGYKTFALKAEEKAMDSDIIATADHLENAFFDIRLDEKGHIVSLMDKRVNRQVLKEGERANVLQAFEDKPHNWDAWDINIYYQEKMWEIDDVQKIEVVAHDALKATLVMERKFLESTITQYMTIYKDSARIDFDTTIDWKEKHILVKAAFPVDIHTNKATYDIQFGNVERPTHWNTSWDTAKFEVCGHKWADLSEDGYGVSLMNDCKYGYDIKDSQMRLTLLKSPTEPNEDADREVHQFTYALYPHLGDFKVGQTVSEAYKLNVPVYPVMAKKNTGKLPKDLSFIHVNQENVMAEVVKQNETSEDIIIRVHECYNRRSDVTMSLFGKIAEVVECDLEERKVLDDQVVFNEGNIQFQIKPFEIKTFKIKLKS</sequence>
<dbReference type="InterPro" id="IPR011682">
    <property type="entry name" value="Glyco_hydro_38_C"/>
</dbReference>
<dbReference type="Pfam" id="PF09261">
    <property type="entry name" value="Alpha-mann_mid"/>
    <property type="match status" value="1"/>
</dbReference>
<keyword evidence="2" id="KW-0479">Metal-binding</keyword>
<dbReference type="Gene3D" id="2.70.98.30">
    <property type="entry name" value="Golgi alpha-mannosidase II, domain 4"/>
    <property type="match status" value="1"/>
</dbReference>
<dbReference type="KEGG" id="vpy:HZI73_15830"/>
<dbReference type="SMART" id="SM00872">
    <property type="entry name" value="Alpha-mann_mid"/>
    <property type="match status" value="1"/>
</dbReference>
<proteinExistence type="inferred from homology"/>
<dbReference type="Gene3D" id="2.60.40.2220">
    <property type="match status" value="1"/>
</dbReference>
<name>A0A8J8SHR0_9FIRM</name>
<dbReference type="FunFam" id="2.70.98.30:FF:000010">
    <property type="entry name" value="Cytosolic alpha-mannosidase"/>
    <property type="match status" value="1"/>
</dbReference>
<evidence type="ECO:0000256" key="2">
    <source>
        <dbReference type="ARBA" id="ARBA00022723"/>
    </source>
</evidence>
<evidence type="ECO:0000313" key="6">
    <source>
        <dbReference type="EMBL" id="QUI23668.1"/>
    </source>
</evidence>
<keyword evidence="4" id="KW-0326">Glycosidase</keyword>
<dbReference type="Pfam" id="PF01074">
    <property type="entry name" value="Glyco_hydro_38N"/>
    <property type="match status" value="1"/>
</dbReference>
<dbReference type="InterPro" id="IPR011013">
    <property type="entry name" value="Gal_mutarotase_sf_dom"/>
</dbReference>
<protein>
    <submittedName>
        <fullName evidence="6">Alpha-mannosidase</fullName>
    </submittedName>
</protein>
<dbReference type="Proteomes" id="UP000683246">
    <property type="component" value="Chromosome"/>
</dbReference>